<dbReference type="AlphaFoldDB" id="A0A165NS33"/>
<protein>
    <submittedName>
        <fullName evidence="2">Uncharacterized protein</fullName>
    </submittedName>
</protein>
<sequence>MVRTLYPVSLRRALIRRAASGGVHGFKSTLFRPGYAPLLRVFVPSPDGAWLSDDSVLACEGELKRSGVAQHLRPGDVVWDCALPGEGNVGRLVWDGSYLLDLDYTYSPGGDIPSYIHSLSVAPAYFHKVIRTGPNPIVHADLSPWAAEILAQAQLMQDRHASDIPQGAVGRWVHRSRCRVRGREPIVGVQGMTVDAGWTGTLIIETEGTNEGMAELRERLGAPPPGSKRRSSTVGPPKERARTWRLLRDRSRPGEIWLKAVTDKDRLQ</sequence>
<gene>
    <name evidence="2" type="ORF">EXIGLDRAFT_603382</name>
</gene>
<feature type="region of interest" description="Disordered" evidence="1">
    <location>
        <begin position="218"/>
        <end position="246"/>
    </location>
</feature>
<proteinExistence type="predicted"/>
<keyword evidence="3" id="KW-1185">Reference proteome</keyword>
<dbReference type="STRING" id="1314781.A0A165NS33"/>
<feature type="compositionally biased region" description="Basic and acidic residues" evidence="1">
    <location>
        <begin position="237"/>
        <end position="246"/>
    </location>
</feature>
<evidence type="ECO:0000256" key="1">
    <source>
        <dbReference type="SAM" id="MobiDB-lite"/>
    </source>
</evidence>
<accession>A0A165NS33</accession>
<organism evidence="2 3">
    <name type="scientific">Exidia glandulosa HHB12029</name>
    <dbReference type="NCBI Taxonomy" id="1314781"/>
    <lineage>
        <taxon>Eukaryota</taxon>
        <taxon>Fungi</taxon>
        <taxon>Dikarya</taxon>
        <taxon>Basidiomycota</taxon>
        <taxon>Agaricomycotina</taxon>
        <taxon>Agaricomycetes</taxon>
        <taxon>Auriculariales</taxon>
        <taxon>Exidiaceae</taxon>
        <taxon>Exidia</taxon>
    </lineage>
</organism>
<evidence type="ECO:0000313" key="3">
    <source>
        <dbReference type="Proteomes" id="UP000077266"/>
    </source>
</evidence>
<dbReference type="InParanoid" id="A0A165NS33"/>
<name>A0A165NS33_EXIGL</name>
<reference evidence="2 3" key="1">
    <citation type="journal article" date="2016" name="Mol. Biol. Evol.">
        <title>Comparative Genomics of Early-Diverging Mushroom-Forming Fungi Provides Insights into the Origins of Lignocellulose Decay Capabilities.</title>
        <authorList>
            <person name="Nagy L.G."/>
            <person name="Riley R."/>
            <person name="Tritt A."/>
            <person name="Adam C."/>
            <person name="Daum C."/>
            <person name="Floudas D."/>
            <person name="Sun H."/>
            <person name="Yadav J.S."/>
            <person name="Pangilinan J."/>
            <person name="Larsson K.H."/>
            <person name="Matsuura K."/>
            <person name="Barry K."/>
            <person name="Labutti K."/>
            <person name="Kuo R."/>
            <person name="Ohm R.A."/>
            <person name="Bhattacharya S.S."/>
            <person name="Shirouzu T."/>
            <person name="Yoshinaga Y."/>
            <person name="Martin F.M."/>
            <person name="Grigoriev I.V."/>
            <person name="Hibbett D.S."/>
        </authorList>
    </citation>
    <scope>NUCLEOTIDE SEQUENCE [LARGE SCALE GENOMIC DNA]</scope>
    <source>
        <strain evidence="2 3">HHB12029</strain>
    </source>
</reference>
<dbReference type="OrthoDB" id="3365519at2759"/>
<evidence type="ECO:0000313" key="2">
    <source>
        <dbReference type="EMBL" id="KZW01142.1"/>
    </source>
</evidence>
<dbReference type="EMBL" id="KV425896">
    <property type="protein sequence ID" value="KZW01142.1"/>
    <property type="molecule type" value="Genomic_DNA"/>
</dbReference>
<dbReference type="Proteomes" id="UP000077266">
    <property type="component" value="Unassembled WGS sequence"/>
</dbReference>